<dbReference type="KEGG" id="hro:HELRODRAFT_164972"/>
<dbReference type="EMBL" id="AMQM01001891">
    <property type="status" value="NOT_ANNOTATED_CDS"/>
    <property type="molecule type" value="Genomic_DNA"/>
</dbReference>
<dbReference type="HOGENOM" id="CLU_1888018_0_0_1"/>
<reference evidence="1 3" key="2">
    <citation type="journal article" date="2013" name="Nature">
        <title>Insights into bilaterian evolution from three spiralian genomes.</title>
        <authorList>
            <person name="Simakov O."/>
            <person name="Marletaz F."/>
            <person name="Cho S.J."/>
            <person name="Edsinger-Gonzales E."/>
            <person name="Havlak P."/>
            <person name="Hellsten U."/>
            <person name="Kuo D.H."/>
            <person name="Larsson T."/>
            <person name="Lv J."/>
            <person name="Arendt D."/>
            <person name="Savage R."/>
            <person name="Osoegawa K."/>
            <person name="de Jong P."/>
            <person name="Grimwood J."/>
            <person name="Chapman J.A."/>
            <person name="Shapiro H."/>
            <person name="Aerts A."/>
            <person name="Otillar R.P."/>
            <person name="Terry A.Y."/>
            <person name="Boore J.L."/>
            <person name="Grigoriev I.V."/>
            <person name="Lindberg D.R."/>
            <person name="Seaver E.C."/>
            <person name="Weisblat D.A."/>
            <person name="Putnam N.H."/>
            <person name="Rokhsar D.S."/>
        </authorList>
    </citation>
    <scope>NUCLEOTIDE SEQUENCE</scope>
</reference>
<evidence type="ECO:0000313" key="3">
    <source>
        <dbReference type="Proteomes" id="UP000015101"/>
    </source>
</evidence>
<dbReference type="GeneID" id="20200766"/>
<gene>
    <name evidence="2" type="primary">20200766</name>
    <name evidence="1" type="ORF">HELRODRAFT_164972</name>
</gene>
<dbReference type="CTD" id="20200766"/>
<sequence>MALAGVKRFASVYNNAVKFFGLFPTRNLVDYYPVHDDIYGLDEDKKQANKVEEIILMYEAQAYFKILKMVLTSWLFKPPTHVSFFLANCVNWLEIACLHSFYNNLVLVCSTQNKTFKMEQFPILSIVTAYIATRM</sequence>
<dbReference type="Proteomes" id="UP000015101">
    <property type="component" value="Unassembled WGS sequence"/>
</dbReference>
<organism evidence="2 3">
    <name type="scientific">Helobdella robusta</name>
    <name type="common">Californian leech</name>
    <dbReference type="NCBI Taxonomy" id="6412"/>
    <lineage>
        <taxon>Eukaryota</taxon>
        <taxon>Metazoa</taxon>
        <taxon>Spiralia</taxon>
        <taxon>Lophotrochozoa</taxon>
        <taxon>Annelida</taxon>
        <taxon>Clitellata</taxon>
        <taxon>Hirudinea</taxon>
        <taxon>Rhynchobdellida</taxon>
        <taxon>Glossiphoniidae</taxon>
        <taxon>Helobdella</taxon>
    </lineage>
</organism>
<reference evidence="3" key="1">
    <citation type="submission" date="2012-12" db="EMBL/GenBank/DDBJ databases">
        <authorList>
            <person name="Hellsten U."/>
            <person name="Grimwood J."/>
            <person name="Chapman J.A."/>
            <person name="Shapiro H."/>
            <person name="Aerts A."/>
            <person name="Otillar R.P."/>
            <person name="Terry A.Y."/>
            <person name="Boore J.L."/>
            <person name="Simakov O."/>
            <person name="Marletaz F."/>
            <person name="Cho S.-J."/>
            <person name="Edsinger-Gonzales E."/>
            <person name="Havlak P."/>
            <person name="Kuo D.-H."/>
            <person name="Larsson T."/>
            <person name="Lv J."/>
            <person name="Arendt D."/>
            <person name="Savage R."/>
            <person name="Osoegawa K."/>
            <person name="de Jong P."/>
            <person name="Lindberg D.R."/>
            <person name="Seaver E.C."/>
            <person name="Weisblat D.A."/>
            <person name="Putnam N.H."/>
            <person name="Grigoriev I.V."/>
            <person name="Rokhsar D.S."/>
        </authorList>
    </citation>
    <scope>NUCLEOTIDE SEQUENCE</scope>
</reference>
<evidence type="ECO:0000313" key="1">
    <source>
        <dbReference type="EMBL" id="ESN92841.1"/>
    </source>
</evidence>
<keyword evidence="3" id="KW-1185">Reference proteome</keyword>
<dbReference type="InParanoid" id="T1EW16"/>
<dbReference type="RefSeq" id="XP_009029134.1">
    <property type="nucleotide sequence ID" value="XM_009030886.1"/>
</dbReference>
<dbReference type="EMBL" id="KB097639">
    <property type="protein sequence ID" value="ESN92841.1"/>
    <property type="molecule type" value="Genomic_DNA"/>
</dbReference>
<dbReference type="EnsemblMetazoa" id="HelroT164972">
    <property type="protein sequence ID" value="HelroP164972"/>
    <property type="gene ID" value="HelroG164972"/>
</dbReference>
<evidence type="ECO:0000313" key="2">
    <source>
        <dbReference type="EnsemblMetazoa" id="HelroP164972"/>
    </source>
</evidence>
<reference evidence="2" key="3">
    <citation type="submission" date="2015-06" db="UniProtKB">
        <authorList>
            <consortium name="EnsemblMetazoa"/>
        </authorList>
    </citation>
    <scope>IDENTIFICATION</scope>
</reference>
<proteinExistence type="predicted"/>
<dbReference type="AlphaFoldDB" id="T1EW16"/>
<protein>
    <submittedName>
        <fullName evidence="1 2">Uncharacterized protein</fullName>
    </submittedName>
</protein>
<name>T1EW16_HELRO</name>
<accession>T1EW16</accession>